<feature type="active site" description="Nucleophile" evidence="4">
    <location>
        <position position="179"/>
    </location>
</feature>
<reference evidence="6" key="1">
    <citation type="submission" date="2023-11" db="EMBL/GenBank/DDBJ databases">
        <authorList>
            <person name="De Vega J J."/>
            <person name="De Vega J J."/>
        </authorList>
    </citation>
    <scope>NUCLEOTIDE SEQUENCE</scope>
</reference>
<feature type="domain" description="Epoxide hydrolase N-terminal" evidence="5">
    <location>
        <begin position="5"/>
        <end position="113"/>
    </location>
</feature>
<keyword evidence="7" id="KW-1185">Reference proteome</keyword>
<dbReference type="Gene3D" id="3.40.50.1820">
    <property type="entry name" value="alpha/beta hydrolase"/>
    <property type="match status" value="1"/>
</dbReference>
<evidence type="ECO:0000256" key="2">
    <source>
        <dbReference type="ARBA" id="ARBA00022797"/>
    </source>
</evidence>
<dbReference type="Proteomes" id="UP001295794">
    <property type="component" value="Unassembled WGS sequence"/>
</dbReference>
<dbReference type="PANTHER" id="PTHR21661">
    <property type="entry name" value="EPOXIDE HYDROLASE 1-RELATED"/>
    <property type="match status" value="1"/>
</dbReference>
<accession>A0AAD2Q2Z2</accession>
<sequence length="448" mass="50726">MSEAPYTIAVPDDTLASLHQKLKAARFPDELEDAGRDYGAPLGDIKRLVARWIDGYDWRKHEAALNAELPQFTRDIAVDGHGTLNIHYVHKKSAVQGAIPLLFVHGWPGSFFEARKIVPLLVARSDEHPSFHVVAMSLPGYGFSEAPKKKGFAIEQFAEVGNKLMLALGYNEYVTQGGDWGYYITRTIAKRYGHEHAKAWHTNFPLYGPPSDTLLRRRTDRGGKGGLERLKWFNGRGRGYYAEQSTRPQTVGYALADSPVALLAWIYEKLVDWTDKYPWDDDEVLTWISVYWFSRAGPAASVRIYYEFSEGTYDGVRKDIYTAAEYPTIPLGMSHFPAELVIFPVSWTEVSGNVVYRKIHNRGGHFAAYEAPESIWVICTRCSRRAVLPLMLSRDTAATTEQRISITSKVEPACSQYRIVHDKRSEVPEFQVTPTVYGRWTALCTVYL</sequence>
<dbReference type="GO" id="GO:0097176">
    <property type="term" value="P:epoxide metabolic process"/>
    <property type="evidence" value="ECO:0007669"/>
    <property type="project" value="TreeGrafter"/>
</dbReference>
<dbReference type="Pfam" id="PF06441">
    <property type="entry name" value="EHN"/>
    <property type="match status" value="1"/>
</dbReference>
<dbReference type="PIRSF" id="PIRSF001112">
    <property type="entry name" value="Epoxide_hydrolase"/>
    <property type="match status" value="1"/>
</dbReference>
<dbReference type="InterPro" id="IPR029058">
    <property type="entry name" value="AB_hydrolase_fold"/>
</dbReference>
<gene>
    <name evidence="6" type="ORF">MYCIT1_LOCUS14700</name>
</gene>
<evidence type="ECO:0000313" key="7">
    <source>
        <dbReference type="Proteomes" id="UP001295794"/>
    </source>
</evidence>
<comment type="similarity">
    <text evidence="1">Belongs to the peptidase S33 family.</text>
</comment>
<evidence type="ECO:0000256" key="1">
    <source>
        <dbReference type="ARBA" id="ARBA00010088"/>
    </source>
</evidence>
<evidence type="ECO:0000256" key="3">
    <source>
        <dbReference type="ARBA" id="ARBA00022801"/>
    </source>
</evidence>
<dbReference type="SUPFAM" id="SSF53474">
    <property type="entry name" value="alpha/beta-Hydrolases"/>
    <property type="match status" value="1"/>
</dbReference>
<keyword evidence="3" id="KW-0378">Hydrolase</keyword>
<organism evidence="6 7">
    <name type="scientific">Mycena citricolor</name>
    <dbReference type="NCBI Taxonomy" id="2018698"/>
    <lineage>
        <taxon>Eukaryota</taxon>
        <taxon>Fungi</taxon>
        <taxon>Dikarya</taxon>
        <taxon>Basidiomycota</taxon>
        <taxon>Agaricomycotina</taxon>
        <taxon>Agaricomycetes</taxon>
        <taxon>Agaricomycetidae</taxon>
        <taxon>Agaricales</taxon>
        <taxon>Marasmiineae</taxon>
        <taxon>Mycenaceae</taxon>
        <taxon>Mycena</taxon>
    </lineage>
</organism>
<keyword evidence="2" id="KW-0058">Aromatic hydrocarbons catabolism</keyword>
<evidence type="ECO:0000313" key="6">
    <source>
        <dbReference type="EMBL" id="CAK5270353.1"/>
    </source>
</evidence>
<name>A0AAD2Q2Z2_9AGAR</name>
<dbReference type="InterPro" id="IPR016292">
    <property type="entry name" value="Epoxide_hydrolase"/>
</dbReference>
<protein>
    <recommendedName>
        <fullName evidence="5">Epoxide hydrolase N-terminal domain-containing protein</fullName>
    </recommendedName>
</protein>
<dbReference type="GO" id="GO:0004301">
    <property type="term" value="F:epoxide hydrolase activity"/>
    <property type="evidence" value="ECO:0007669"/>
    <property type="project" value="TreeGrafter"/>
</dbReference>
<dbReference type="AlphaFoldDB" id="A0AAD2Q2Z2"/>
<dbReference type="PRINTS" id="PR00412">
    <property type="entry name" value="EPOXHYDRLASE"/>
</dbReference>
<dbReference type="EMBL" id="CAVNYO010000166">
    <property type="protein sequence ID" value="CAK5270353.1"/>
    <property type="molecule type" value="Genomic_DNA"/>
</dbReference>
<dbReference type="InterPro" id="IPR000639">
    <property type="entry name" value="Epox_hydrolase-like"/>
</dbReference>
<dbReference type="PANTHER" id="PTHR21661:SF35">
    <property type="entry name" value="EPOXIDE HYDROLASE"/>
    <property type="match status" value="1"/>
</dbReference>
<comment type="caution">
    <text evidence="6">The sequence shown here is derived from an EMBL/GenBank/DDBJ whole genome shotgun (WGS) entry which is preliminary data.</text>
</comment>
<feature type="active site" description="Proton acceptor" evidence="4">
    <location>
        <position position="365"/>
    </location>
</feature>
<feature type="active site" description="Proton donor" evidence="4">
    <location>
        <position position="305"/>
    </location>
</feature>
<evidence type="ECO:0000256" key="4">
    <source>
        <dbReference type="PIRSR" id="PIRSR001112-1"/>
    </source>
</evidence>
<proteinExistence type="inferred from homology"/>
<evidence type="ECO:0000259" key="5">
    <source>
        <dbReference type="Pfam" id="PF06441"/>
    </source>
</evidence>
<dbReference type="InterPro" id="IPR010497">
    <property type="entry name" value="Epoxide_hydro_N"/>
</dbReference>